<dbReference type="Proteomes" id="UP000295274">
    <property type="component" value="Unassembled WGS sequence"/>
</dbReference>
<accession>A0A4R7CWY1</accession>
<reference evidence="1 2" key="1">
    <citation type="submission" date="2019-03" db="EMBL/GenBank/DDBJ databases">
        <title>Genomic Encyclopedia of Type Strains, Phase III (KMG-III): the genomes of soil and plant-associated and newly described type strains.</title>
        <authorList>
            <person name="Whitman W."/>
        </authorList>
    </citation>
    <scope>NUCLEOTIDE SEQUENCE [LARGE SCALE GENOMIC DNA]</scope>
    <source>
        <strain evidence="1 2">CECT 8455</strain>
    </source>
</reference>
<name>A0A4R7CWY1_9FLAO</name>
<dbReference type="AlphaFoldDB" id="A0A4R7CWY1"/>
<protein>
    <submittedName>
        <fullName evidence="1">Uncharacterized protein</fullName>
    </submittedName>
</protein>
<organism evidence="1 2">
    <name type="scientific">Maribacter caenipelagi</name>
    <dbReference type="NCBI Taxonomy" id="1447781"/>
    <lineage>
        <taxon>Bacteria</taxon>
        <taxon>Pseudomonadati</taxon>
        <taxon>Bacteroidota</taxon>
        <taxon>Flavobacteriia</taxon>
        <taxon>Flavobacteriales</taxon>
        <taxon>Flavobacteriaceae</taxon>
        <taxon>Maribacter</taxon>
    </lineage>
</organism>
<sequence length="134" mass="15931">MYLCKVNIIDEIEVNFMARDIQLKERWDYLVEKLSGKFSDGDPLELDAIIYLIGVQELGQYHKKYKKDDKLDLMHIAICRLLEPYGFYEFSFFDEDGWPHYNVMEELPSLKAGEQTVLMKEAIVTYFVEKEFIQ</sequence>
<proteinExistence type="predicted"/>
<dbReference type="EMBL" id="SNZW01000017">
    <property type="protein sequence ID" value="TDS12770.1"/>
    <property type="molecule type" value="Genomic_DNA"/>
</dbReference>
<evidence type="ECO:0000313" key="2">
    <source>
        <dbReference type="Proteomes" id="UP000295274"/>
    </source>
</evidence>
<gene>
    <name evidence="1" type="ORF">DFQ03_3228</name>
</gene>
<keyword evidence="2" id="KW-1185">Reference proteome</keyword>
<evidence type="ECO:0000313" key="1">
    <source>
        <dbReference type="EMBL" id="TDS12770.1"/>
    </source>
</evidence>
<comment type="caution">
    <text evidence="1">The sequence shown here is derived from an EMBL/GenBank/DDBJ whole genome shotgun (WGS) entry which is preliminary data.</text>
</comment>